<evidence type="ECO:0000256" key="1">
    <source>
        <dbReference type="ARBA" id="ARBA00023157"/>
    </source>
</evidence>
<feature type="chain" id="PRO_5029891476" description="Peptidase M12B propeptide domain-containing protein" evidence="2">
    <location>
        <begin position="24"/>
        <end position="375"/>
    </location>
</feature>
<evidence type="ECO:0000313" key="5">
    <source>
        <dbReference type="Proteomes" id="UP000007110"/>
    </source>
</evidence>
<keyword evidence="1" id="KW-1015">Disulfide bond</keyword>
<dbReference type="InParanoid" id="A0A7M7NFT1"/>
<dbReference type="PANTHER" id="PTHR11905:SF256">
    <property type="entry name" value="PEPTIDASE M12B DOMAIN-CONTAINING PROTEIN"/>
    <property type="match status" value="1"/>
</dbReference>
<keyword evidence="5" id="KW-1185">Reference proteome</keyword>
<feature type="signal peptide" evidence="2">
    <location>
        <begin position="1"/>
        <end position="23"/>
    </location>
</feature>
<dbReference type="EnsemblMetazoa" id="XM_030979222">
    <property type="protein sequence ID" value="XP_030835082"/>
    <property type="gene ID" value="LOC115921608"/>
</dbReference>
<dbReference type="SUPFAM" id="SSF55486">
    <property type="entry name" value="Metalloproteases ('zincins'), catalytic domain"/>
    <property type="match status" value="1"/>
</dbReference>
<dbReference type="AlphaFoldDB" id="A0A7M7NFT1"/>
<dbReference type="GO" id="GO:0006508">
    <property type="term" value="P:proteolysis"/>
    <property type="evidence" value="ECO:0000318"/>
    <property type="project" value="GO_Central"/>
</dbReference>
<dbReference type="GeneID" id="115921608"/>
<name>A0A7M7NFT1_STRPU</name>
<dbReference type="PANTHER" id="PTHR11905">
    <property type="entry name" value="ADAM A DISINTEGRIN AND METALLOPROTEASE DOMAIN"/>
    <property type="match status" value="1"/>
</dbReference>
<evidence type="ECO:0000256" key="2">
    <source>
        <dbReference type="SAM" id="SignalP"/>
    </source>
</evidence>
<feature type="domain" description="Peptidase M12B propeptide" evidence="3">
    <location>
        <begin position="53"/>
        <end position="122"/>
    </location>
</feature>
<dbReference type="InterPro" id="IPR002870">
    <property type="entry name" value="Peptidase_M12B_N"/>
</dbReference>
<organism evidence="4 5">
    <name type="scientific">Strongylocentrotus purpuratus</name>
    <name type="common">Purple sea urchin</name>
    <dbReference type="NCBI Taxonomy" id="7668"/>
    <lineage>
        <taxon>Eukaryota</taxon>
        <taxon>Metazoa</taxon>
        <taxon>Echinodermata</taxon>
        <taxon>Eleutherozoa</taxon>
        <taxon>Echinozoa</taxon>
        <taxon>Echinoidea</taxon>
        <taxon>Euechinoidea</taxon>
        <taxon>Echinacea</taxon>
        <taxon>Camarodonta</taxon>
        <taxon>Echinidea</taxon>
        <taxon>Strongylocentrotidae</taxon>
        <taxon>Strongylocentrotus</taxon>
    </lineage>
</organism>
<dbReference type="InterPro" id="IPR024079">
    <property type="entry name" value="MetalloPept_cat_dom_sf"/>
</dbReference>
<dbReference type="OMA" id="NTHTCIT"/>
<dbReference type="KEGG" id="spu:115921608"/>
<dbReference type="Gene3D" id="3.40.390.10">
    <property type="entry name" value="Collagenase (Catalytic Domain)"/>
    <property type="match status" value="1"/>
</dbReference>
<sequence>MGVTYTFLFMLLALHLRPGYCLSKYHGMLTNDELGSYSKKDQIKEYDIILPKIHDPSKMSKRSTDSTNHNEQHRVTFTAFEEEHHVVLEKNHWLLRPGLEVEYLQPDGSIRKEPVQTRNCHFFATSISHGGSKGALSTCSGLRGVLSLDDDMMFIEPLKEDHARRMKRNIDDTTHPHLIYKQAADVDDEDDVCTVGDLPVADNGGSTGTVILANETTYNGPYLGAKYIEIFYVVDKLVYDEHLGETESYATTILNIMSRRFADPSLDISIRFSVVRLLISTTTTITATNPSGGEESITPDAVADTTLPNFCTWQASLSVDDDTDPNDWDLALLFTGSVKTKEKHFRKRFISTNPRRWNSHKFCLFCIVRQICLLD</sequence>
<proteinExistence type="predicted"/>
<protein>
    <recommendedName>
        <fullName evidence="3">Peptidase M12B propeptide domain-containing protein</fullName>
    </recommendedName>
</protein>
<dbReference type="Proteomes" id="UP000007110">
    <property type="component" value="Unassembled WGS sequence"/>
</dbReference>
<dbReference type="GO" id="GO:0004222">
    <property type="term" value="F:metalloendopeptidase activity"/>
    <property type="evidence" value="ECO:0000318"/>
    <property type="project" value="GO_Central"/>
</dbReference>
<evidence type="ECO:0000259" key="3">
    <source>
        <dbReference type="Pfam" id="PF01562"/>
    </source>
</evidence>
<reference evidence="4" key="2">
    <citation type="submission" date="2021-01" db="UniProtKB">
        <authorList>
            <consortium name="EnsemblMetazoa"/>
        </authorList>
    </citation>
    <scope>IDENTIFICATION</scope>
</reference>
<dbReference type="Pfam" id="PF01562">
    <property type="entry name" value="Pep_M12B_propep"/>
    <property type="match status" value="1"/>
</dbReference>
<accession>A0A7M7NFT1</accession>
<reference evidence="5" key="1">
    <citation type="submission" date="2015-02" db="EMBL/GenBank/DDBJ databases">
        <title>Genome sequencing for Strongylocentrotus purpuratus.</title>
        <authorList>
            <person name="Murali S."/>
            <person name="Liu Y."/>
            <person name="Vee V."/>
            <person name="English A."/>
            <person name="Wang M."/>
            <person name="Skinner E."/>
            <person name="Han Y."/>
            <person name="Muzny D.M."/>
            <person name="Worley K.C."/>
            <person name="Gibbs R.A."/>
        </authorList>
    </citation>
    <scope>NUCLEOTIDE SEQUENCE</scope>
</reference>
<dbReference type="RefSeq" id="XP_030835082.1">
    <property type="nucleotide sequence ID" value="XM_030979222.1"/>
</dbReference>
<keyword evidence="2" id="KW-0732">Signal</keyword>
<dbReference type="OrthoDB" id="8935092at2759"/>
<evidence type="ECO:0000313" key="4">
    <source>
        <dbReference type="EnsemblMetazoa" id="XP_030835082"/>
    </source>
</evidence>